<name>Q5DD99_SCHJA</name>
<reference evidence="3" key="1">
    <citation type="submission" date="2004-11" db="EMBL/GenBank/DDBJ databases">
        <title>The full-length cDNA sequences of Schistosoma japonicum genes.</title>
        <authorList>
            <person name="Han Z."/>
        </authorList>
    </citation>
    <scope>NUCLEOTIDE SEQUENCE</scope>
</reference>
<evidence type="ECO:0000259" key="2">
    <source>
        <dbReference type="Pfam" id="PF07716"/>
    </source>
</evidence>
<dbReference type="CDD" id="cd14686">
    <property type="entry name" value="bZIP"/>
    <property type="match status" value="1"/>
</dbReference>
<protein>
    <submittedName>
        <fullName evidence="3">SJCHGC02796 protein</fullName>
    </submittedName>
</protein>
<feature type="region of interest" description="Disordered" evidence="1">
    <location>
        <begin position="141"/>
        <end position="182"/>
    </location>
</feature>
<accession>Q5DD99</accession>
<dbReference type="EMBL" id="AY814475">
    <property type="protein sequence ID" value="AAW26207.1"/>
    <property type="molecule type" value="mRNA"/>
</dbReference>
<dbReference type="AlphaFoldDB" id="Q5DD99"/>
<sequence>MDHSYYRKSPLEINTPTRSTGFLSPFYSVLTDCSVKSGSSNILDSNESSDCCSDFLSDLSTSRSPDPREEYNLFLSDFVPDDVLDFVTDYSVSVRSRHVIHLILICHVRRYIGDDQLHHLPQTNDFENAESRLSDVLRNSHENDFSKSGSSSSDRKSPIKQSTHSKRRREINREASKRYRQRLKQKSLQTRLDLTSVISAYEQSKSAYEKAEHTFDVLKNIVLDLVNIVPRK</sequence>
<organism evidence="3">
    <name type="scientific">Schistosoma japonicum</name>
    <name type="common">Blood fluke</name>
    <dbReference type="NCBI Taxonomy" id="6182"/>
    <lineage>
        <taxon>Eukaryota</taxon>
        <taxon>Metazoa</taxon>
        <taxon>Spiralia</taxon>
        <taxon>Lophotrochozoa</taxon>
        <taxon>Platyhelminthes</taxon>
        <taxon>Trematoda</taxon>
        <taxon>Digenea</taxon>
        <taxon>Strigeidida</taxon>
        <taxon>Schistosomatoidea</taxon>
        <taxon>Schistosomatidae</taxon>
        <taxon>Schistosoma</taxon>
    </lineage>
</organism>
<evidence type="ECO:0000256" key="1">
    <source>
        <dbReference type="SAM" id="MobiDB-lite"/>
    </source>
</evidence>
<reference evidence="3" key="2">
    <citation type="journal article" date="2006" name="PLoS Pathog.">
        <title>New perspectives on host-parasite interplay by comparative transcriptomic and proteomic analyses of Schistosoma japonicum.</title>
        <authorList>
            <person name="Liu F."/>
            <person name="Lu J."/>
            <person name="Hu W."/>
            <person name="Wang S.Y."/>
            <person name="Cui S.J."/>
            <person name="Chi M."/>
            <person name="Yan Q."/>
            <person name="Wang X.R."/>
            <person name="Song H.D."/>
            <person name="Xu X.N."/>
            <person name="Wang J.J."/>
            <person name="Zhang X.L."/>
            <person name="Zhang X."/>
            <person name="Wang Z.Q."/>
            <person name="Xue C.L."/>
            <person name="Brindley P.J."/>
            <person name="McManus D.P."/>
            <person name="Yang P.Y."/>
            <person name="Feng Z."/>
            <person name="Chen Z."/>
            <person name="Han Z.G."/>
        </authorList>
    </citation>
    <scope>NUCLEOTIDE SEQUENCE</scope>
</reference>
<dbReference type="InterPro" id="IPR004827">
    <property type="entry name" value="bZIP"/>
</dbReference>
<feature type="domain" description="BZIP" evidence="2">
    <location>
        <begin position="165"/>
        <end position="190"/>
    </location>
</feature>
<proteinExistence type="evidence at transcript level"/>
<evidence type="ECO:0000313" key="3">
    <source>
        <dbReference type="EMBL" id="AAW26207.1"/>
    </source>
</evidence>
<dbReference type="Pfam" id="PF07716">
    <property type="entry name" value="bZIP_2"/>
    <property type="match status" value="1"/>
</dbReference>
<dbReference type="GO" id="GO:0003700">
    <property type="term" value="F:DNA-binding transcription factor activity"/>
    <property type="evidence" value="ECO:0007669"/>
    <property type="project" value="InterPro"/>
</dbReference>